<dbReference type="KEGG" id="mhf:MHF_0712"/>
<gene>
    <name evidence="1" type="ordered locus">MHF_0712</name>
</gene>
<organism evidence="1 2">
    <name type="scientific">Mycoplasma haemofelis (strain Ohio2)</name>
    <dbReference type="NCBI Taxonomy" id="859194"/>
    <lineage>
        <taxon>Bacteria</taxon>
        <taxon>Bacillati</taxon>
        <taxon>Mycoplasmatota</taxon>
        <taxon>Mollicutes</taxon>
        <taxon>Mycoplasmataceae</taxon>
        <taxon>Mycoplasma</taxon>
    </lineage>
</organism>
<dbReference type="HOGENOM" id="CLU_098620_2_0_14"/>
<name>F6FID4_MYCHI</name>
<dbReference type="Proteomes" id="UP000007952">
    <property type="component" value="Chromosome"/>
</dbReference>
<protein>
    <submittedName>
        <fullName evidence="1">Uncharacterized protein</fullName>
    </submittedName>
</protein>
<proteinExistence type="predicted"/>
<evidence type="ECO:0000313" key="2">
    <source>
        <dbReference type="Proteomes" id="UP000007952"/>
    </source>
</evidence>
<dbReference type="EMBL" id="CP002808">
    <property type="protein sequence ID" value="AEG72982.1"/>
    <property type="molecule type" value="Genomic_DNA"/>
</dbReference>
<reference evidence="1 2" key="1">
    <citation type="journal article" date="2011" name="J. Bacteriol.">
        <title>Complete genome sequences of two hemotropic Mycoplasmas, Mycoplasma haemofelis strain Ohio2 and Mycoplasma suis strain Illinois.</title>
        <authorList>
            <person name="Messick J.B."/>
            <person name="Santos A.P."/>
            <person name="Guimaraes A.M."/>
        </authorList>
    </citation>
    <scope>NUCLEOTIDE SEQUENCE [LARGE SCALE GENOMIC DNA]</scope>
    <source>
        <strain evidence="1 2">Ohio2</strain>
    </source>
</reference>
<dbReference type="STRING" id="859194.MHF_0712"/>
<dbReference type="BioCyc" id="MHAE859194:G1GR7-703-MONOMER"/>
<accession>F6FID4</accession>
<reference key="2">
    <citation type="submission" date="2011-05" db="EMBL/GenBank/DDBJ databases">
        <title>The Genome of Mycoplasma haemofelis Strain Ohio2, a pathogenic hemoplasma of the cat.</title>
        <authorList>
            <person name="Santos A.P."/>
            <person name="Guimaraes A.M.S."/>
            <person name="SanMiguel P.J."/>
            <person name="Martin S.W."/>
            <person name="Messick J.B."/>
        </authorList>
    </citation>
    <scope>NUCLEOTIDE SEQUENCE</scope>
    <source>
        <strain>Ohio2</strain>
    </source>
</reference>
<sequence>MNSALVKGSAAFAATSGAATMGAYFSGAFSKEDNTFRKYLSSIGREIASSGDWEKIKELYASAENKDLIEGIQTSNVSAEAITRWCDGKLNSEYLASEKNLIEAWCSKPVSIINRLSHFKLSALNTTNTDDGVWDTKAGSYSADIAKDSSLKANEINDSQSTKTLGSELTTATKEKLKKWCDWAKEQSYQYEESVLFKRYKHWCVRSKD</sequence>
<evidence type="ECO:0000313" key="1">
    <source>
        <dbReference type="EMBL" id="AEG72982.1"/>
    </source>
</evidence>
<dbReference type="AlphaFoldDB" id="F6FID4"/>